<dbReference type="PANTHER" id="PTHR10039">
    <property type="entry name" value="AMELOGENIN"/>
    <property type="match status" value="1"/>
</dbReference>
<evidence type="ECO:0000256" key="5">
    <source>
        <dbReference type="PROSITE-ProRule" id="PRU00042"/>
    </source>
</evidence>
<keyword evidence="1" id="KW-0479">Metal-binding</keyword>
<dbReference type="InterPro" id="IPR056125">
    <property type="entry name" value="DUF7708"/>
</dbReference>
<dbReference type="RefSeq" id="XP_024726233.1">
    <property type="nucleotide sequence ID" value="XM_024877583.1"/>
</dbReference>
<dbReference type="STRING" id="1095630.A0A2J6SEZ9"/>
<evidence type="ECO:0000256" key="6">
    <source>
        <dbReference type="SAM" id="Coils"/>
    </source>
</evidence>
<dbReference type="GeneID" id="36585660"/>
<sequence length="942" mass="109456">MSALGDQFESILATFKSKLNAKEREDFQFVTLNDVRETALQIQKDHENLRTMMNMSRLQSFLEAMNQFGEVLGVFANANIFVAFVWGPMKFILQTASTWADSFETILDAYRQIGEHMPLLMQYKSVFGQKPDMSRVLALIYTDILEFHKKAVKLFRGKTDIWRHLFRSIWKDFGARFKGILENLRQHKQLINEQANVLHYEQSQSDSQAMLAHIQKYEQDREEKRERLKKKEEDERDRKQLAVLNWFSAAPSTASDHDIFRETRTASAGSGQWILKNEKVQNWREMDTPVSSVLWVNGIPGAGKTILASVLIDSCLQDPSYTTSYFYCNEADPEKNDCISIYRGLLSQLLYKCRELIPYCYEKCLSSGELNLTSTTLAEQLLKYFFEMMSKQFIIIDGLDECNQGQRKLVLTFFNAMVDRCDEREPGKLRVLFISQAFPDIEKALLKAETLKLTEEDNKKDIKSYIEDWSKKIRGLYGLTAEQAKFIEDSTMIRSRGMFLFVKLVMENLYEQGTRRDLLNEIEVYPFPEEIGEAYESILKRLERNVGKKPWEIVRKLLGWMVCAKRPLKWREIQAAISIDAEDQTIDLDNGGLRRSVEYYCGSLIQVLDGDRVELVHTTAKMHIKASKHIRPSAVECNLAALCLRYLTFGCFEEDVDPEDLQFHAEEGLLSFQDYAAAKWHQHVRAIINTSIHDFSTDPESQAALEELEAGLEEFYNRYKQEVVLPSILDDALEDCSPFQAYPFHAKLLQVWNHVYQHDRKGTEARKEIGIKALSEVIMRNRDVIETLAAAHDFDSEKITAYYGEKHFKCPRPNCFYFHEGFKAAKSREQHINRHDRPFDCLFPDCSIAEFGFSSNKDLEKHKKMFHPETTDQAEAFTAQTKVVAKARWKCDLCDKRFTRGFHLKSHLRSHAGERPFKCGECGRAFTRDNDKKRHEKLHTRR</sequence>
<dbReference type="PANTHER" id="PTHR10039:SF14">
    <property type="entry name" value="NACHT DOMAIN-CONTAINING PROTEIN"/>
    <property type="match status" value="1"/>
</dbReference>
<keyword evidence="3 5" id="KW-0863">Zinc-finger</keyword>
<dbReference type="EMBL" id="KZ613921">
    <property type="protein sequence ID" value="PMD49329.1"/>
    <property type="molecule type" value="Genomic_DNA"/>
</dbReference>
<proteinExistence type="predicted"/>
<dbReference type="Pfam" id="PF22939">
    <property type="entry name" value="WHD_GPIID"/>
    <property type="match status" value="1"/>
</dbReference>
<dbReference type="InterPro" id="IPR056884">
    <property type="entry name" value="NPHP3-like_N"/>
</dbReference>
<dbReference type="Proteomes" id="UP000235371">
    <property type="component" value="Unassembled WGS sequence"/>
</dbReference>
<dbReference type="GO" id="GO:0008270">
    <property type="term" value="F:zinc ion binding"/>
    <property type="evidence" value="ECO:0007669"/>
    <property type="project" value="UniProtKB-KW"/>
</dbReference>
<keyword evidence="4" id="KW-0862">Zinc</keyword>
<dbReference type="Pfam" id="PF24809">
    <property type="entry name" value="DUF7708"/>
    <property type="match status" value="1"/>
</dbReference>
<dbReference type="InterPro" id="IPR013087">
    <property type="entry name" value="Znf_C2H2_type"/>
</dbReference>
<dbReference type="AlphaFoldDB" id="A0A2J6SEZ9"/>
<dbReference type="OrthoDB" id="21416at2759"/>
<feature type="coiled-coil region" evidence="6">
    <location>
        <begin position="207"/>
        <end position="238"/>
    </location>
</feature>
<evidence type="ECO:0000256" key="2">
    <source>
        <dbReference type="ARBA" id="ARBA00022737"/>
    </source>
</evidence>
<organism evidence="8 9">
    <name type="scientific">Hyaloscypha bicolor E</name>
    <dbReference type="NCBI Taxonomy" id="1095630"/>
    <lineage>
        <taxon>Eukaryota</taxon>
        <taxon>Fungi</taxon>
        <taxon>Dikarya</taxon>
        <taxon>Ascomycota</taxon>
        <taxon>Pezizomycotina</taxon>
        <taxon>Leotiomycetes</taxon>
        <taxon>Helotiales</taxon>
        <taxon>Hyaloscyphaceae</taxon>
        <taxon>Hyaloscypha</taxon>
        <taxon>Hyaloscypha bicolor</taxon>
    </lineage>
</organism>
<accession>A0A2J6SEZ9</accession>
<evidence type="ECO:0000259" key="7">
    <source>
        <dbReference type="PROSITE" id="PS50157"/>
    </source>
</evidence>
<feature type="domain" description="C2H2-type" evidence="7">
    <location>
        <begin position="917"/>
        <end position="942"/>
    </location>
</feature>
<dbReference type="Gene3D" id="3.40.50.300">
    <property type="entry name" value="P-loop containing nucleotide triphosphate hydrolases"/>
    <property type="match status" value="1"/>
</dbReference>
<keyword evidence="2" id="KW-0677">Repeat</keyword>
<dbReference type="Pfam" id="PF24883">
    <property type="entry name" value="NPHP3_N"/>
    <property type="match status" value="1"/>
</dbReference>
<evidence type="ECO:0000256" key="1">
    <source>
        <dbReference type="ARBA" id="ARBA00022723"/>
    </source>
</evidence>
<dbReference type="InParanoid" id="A0A2J6SEZ9"/>
<dbReference type="InterPro" id="IPR054471">
    <property type="entry name" value="GPIID_WHD"/>
</dbReference>
<dbReference type="SMART" id="SM00355">
    <property type="entry name" value="ZnF_C2H2"/>
    <property type="match status" value="4"/>
</dbReference>
<dbReference type="InterPro" id="IPR036236">
    <property type="entry name" value="Znf_C2H2_sf"/>
</dbReference>
<dbReference type="PROSITE" id="PS00028">
    <property type="entry name" value="ZINC_FINGER_C2H2_1"/>
    <property type="match status" value="2"/>
</dbReference>
<gene>
    <name evidence="8" type="ORF">K444DRAFT_577691</name>
</gene>
<name>A0A2J6SEZ9_9HELO</name>
<evidence type="ECO:0000256" key="3">
    <source>
        <dbReference type="ARBA" id="ARBA00022771"/>
    </source>
</evidence>
<dbReference type="PROSITE" id="PS50157">
    <property type="entry name" value="ZINC_FINGER_C2H2_2"/>
    <property type="match status" value="2"/>
</dbReference>
<dbReference type="Pfam" id="PF12874">
    <property type="entry name" value="zf-met"/>
    <property type="match status" value="1"/>
</dbReference>
<feature type="domain" description="C2H2-type" evidence="7">
    <location>
        <begin position="889"/>
        <end position="916"/>
    </location>
</feature>
<dbReference type="SUPFAM" id="SSF57667">
    <property type="entry name" value="beta-beta-alpha zinc fingers"/>
    <property type="match status" value="1"/>
</dbReference>
<evidence type="ECO:0000256" key="4">
    <source>
        <dbReference type="ARBA" id="ARBA00022833"/>
    </source>
</evidence>
<keyword evidence="6" id="KW-0175">Coiled coil</keyword>
<reference evidence="8 9" key="1">
    <citation type="submission" date="2016-04" db="EMBL/GenBank/DDBJ databases">
        <title>A degradative enzymes factory behind the ericoid mycorrhizal symbiosis.</title>
        <authorList>
            <consortium name="DOE Joint Genome Institute"/>
            <person name="Martino E."/>
            <person name="Morin E."/>
            <person name="Grelet G."/>
            <person name="Kuo A."/>
            <person name="Kohler A."/>
            <person name="Daghino S."/>
            <person name="Barry K."/>
            <person name="Choi C."/>
            <person name="Cichocki N."/>
            <person name="Clum A."/>
            <person name="Copeland A."/>
            <person name="Hainaut M."/>
            <person name="Haridas S."/>
            <person name="Labutti K."/>
            <person name="Lindquist E."/>
            <person name="Lipzen A."/>
            <person name="Khouja H.-R."/>
            <person name="Murat C."/>
            <person name="Ohm R."/>
            <person name="Olson A."/>
            <person name="Spatafora J."/>
            <person name="Veneault-Fourrey C."/>
            <person name="Henrissat B."/>
            <person name="Grigoriev I."/>
            <person name="Martin F."/>
            <person name="Perotto S."/>
        </authorList>
    </citation>
    <scope>NUCLEOTIDE SEQUENCE [LARGE SCALE GENOMIC DNA]</scope>
    <source>
        <strain evidence="8 9">E</strain>
    </source>
</reference>
<evidence type="ECO:0000313" key="9">
    <source>
        <dbReference type="Proteomes" id="UP000235371"/>
    </source>
</evidence>
<keyword evidence="9" id="KW-1185">Reference proteome</keyword>
<dbReference type="SUPFAM" id="SSF52540">
    <property type="entry name" value="P-loop containing nucleoside triphosphate hydrolases"/>
    <property type="match status" value="1"/>
</dbReference>
<dbReference type="FunFam" id="3.30.160.60:FF:002343">
    <property type="entry name" value="Zinc finger protein 33A"/>
    <property type="match status" value="1"/>
</dbReference>
<dbReference type="InterPro" id="IPR027417">
    <property type="entry name" value="P-loop_NTPase"/>
</dbReference>
<protein>
    <recommendedName>
        <fullName evidence="7">C2H2-type domain-containing protein</fullName>
    </recommendedName>
</protein>
<evidence type="ECO:0000313" key="8">
    <source>
        <dbReference type="EMBL" id="PMD49329.1"/>
    </source>
</evidence>
<dbReference type="Gene3D" id="3.30.160.60">
    <property type="entry name" value="Classic Zinc Finger"/>
    <property type="match status" value="2"/>
</dbReference>